<evidence type="ECO:0000256" key="3">
    <source>
        <dbReference type="ARBA" id="ARBA00022692"/>
    </source>
</evidence>
<feature type="region of interest" description="Disordered" evidence="6">
    <location>
        <begin position="110"/>
        <end position="178"/>
    </location>
</feature>
<keyword evidence="5" id="KW-0472">Membrane</keyword>
<evidence type="ECO:0000313" key="7">
    <source>
        <dbReference type="EMBL" id="AWU73773.1"/>
    </source>
</evidence>
<comment type="similarity">
    <text evidence="2">Belongs to the UPF0057 (PMP3) family.</text>
</comment>
<dbReference type="KEGG" id="pkz:C5L36_0A03730"/>
<evidence type="ECO:0000256" key="1">
    <source>
        <dbReference type="ARBA" id="ARBA00004370"/>
    </source>
</evidence>
<dbReference type="InterPro" id="IPR000612">
    <property type="entry name" value="PMP3"/>
</dbReference>
<sequence>MCFCCCDILCCDCILVILAVFFPPLPVCIKRGLCSCDLLINICLCTLGWVPGMIHAWYIILSDPYVVIDDEERQIFIVTPQPSSSVVVNKRPDQTRIRFTHPEPFAESLNSVHSKNNNDINNQNPSPLSSPIPQSNYIPSPLGQANYGTIANDEEVDPNTDLPPDYESAMNETAKQFR</sequence>
<proteinExistence type="inferred from homology"/>
<evidence type="ECO:0000256" key="6">
    <source>
        <dbReference type="SAM" id="MobiDB-lite"/>
    </source>
</evidence>
<dbReference type="PANTHER" id="PTHR21659:SF57">
    <property type="entry name" value="PLASMA MEMBRANE PROTEOLIPID 31"/>
    <property type="match status" value="1"/>
</dbReference>
<accession>A0A2U9QXL8</accession>
<organism evidence="7 8">
    <name type="scientific">Pichia kudriavzevii</name>
    <name type="common">Yeast</name>
    <name type="synonym">Issatchenkia orientalis</name>
    <dbReference type="NCBI Taxonomy" id="4909"/>
    <lineage>
        <taxon>Eukaryota</taxon>
        <taxon>Fungi</taxon>
        <taxon>Dikarya</taxon>
        <taxon>Ascomycota</taxon>
        <taxon>Saccharomycotina</taxon>
        <taxon>Pichiomycetes</taxon>
        <taxon>Pichiales</taxon>
        <taxon>Pichiaceae</taxon>
        <taxon>Pichia</taxon>
    </lineage>
</organism>
<feature type="compositionally biased region" description="Polar residues" evidence="6">
    <location>
        <begin position="125"/>
        <end position="138"/>
    </location>
</feature>
<keyword evidence="8" id="KW-1185">Reference proteome</keyword>
<name>A0A2U9QXL8_PICKU</name>
<gene>
    <name evidence="7" type="ORF">C5L36_0A03730</name>
</gene>
<dbReference type="GO" id="GO:0016020">
    <property type="term" value="C:membrane"/>
    <property type="evidence" value="ECO:0007669"/>
    <property type="project" value="UniProtKB-SubCell"/>
</dbReference>
<keyword evidence="4" id="KW-1133">Transmembrane helix</keyword>
<keyword evidence="3" id="KW-0812">Transmembrane</keyword>
<reference evidence="7 8" key="1">
    <citation type="submission" date="2018-06" db="EMBL/GenBank/DDBJ databases">
        <title>Population genomics shows no distinction between pathogenic Candida krusei and environmental Pichia kudriavzevii: One species, four names.</title>
        <authorList>
            <person name="Douglass A.P."/>
            <person name="Offei B."/>
            <person name="Braun-Galleani S."/>
            <person name="Coughlan A.Y."/>
            <person name="Martos A."/>
            <person name="Ortiz-Merino R.A."/>
            <person name="Byrne K.P."/>
            <person name="Wolfe K.H."/>
        </authorList>
    </citation>
    <scope>NUCLEOTIDE SEQUENCE [LARGE SCALE GENOMIC DNA]</scope>
    <source>
        <strain evidence="7 8">CBS573</strain>
    </source>
</reference>
<evidence type="ECO:0000256" key="4">
    <source>
        <dbReference type="ARBA" id="ARBA00022989"/>
    </source>
</evidence>
<dbReference type="STRING" id="4909.A0A2U9QXL8"/>
<comment type="subcellular location">
    <subcellularLocation>
        <location evidence="1">Membrane</location>
    </subcellularLocation>
</comment>
<dbReference type="RefSeq" id="XP_029319250.1">
    <property type="nucleotide sequence ID" value="XM_029463390.1"/>
</dbReference>
<dbReference type="EMBL" id="CP028773">
    <property type="protein sequence ID" value="AWU73773.1"/>
    <property type="molecule type" value="Genomic_DNA"/>
</dbReference>
<protein>
    <recommendedName>
        <fullName evidence="9">Plasma membrane proteolipid 3</fullName>
    </recommendedName>
</protein>
<dbReference type="AlphaFoldDB" id="A0A2U9QXL8"/>
<evidence type="ECO:0000256" key="5">
    <source>
        <dbReference type="ARBA" id="ARBA00023136"/>
    </source>
</evidence>
<dbReference type="OrthoDB" id="2802411at2759"/>
<dbReference type="Pfam" id="PF01679">
    <property type="entry name" value="Pmp3"/>
    <property type="match status" value="1"/>
</dbReference>
<evidence type="ECO:0008006" key="9">
    <source>
        <dbReference type="Google" id="ProtNLM"/>
    </source>
</evidence>
<dbReference type="VEuPathDB" id="FungiDB:C5L36_0A03730"/>
<dbReference type="GeneID" id="40381483"/>
<evidence type="ECO:0000256" key="2">
    <source>
        <dbReference type="ARBA" id="ARBA00009530"/>
    </source>
</evidence>
<dbReference type="Proteomes" id="UP000249293">
    <property type="component" value="Chromosome 1"/>
</dbReference>
<dbReference type="PANTHER" id="PTHR21659">
    <property type="entry name" value="HYDROPHOBIC PROTEIN RCI2 LOW TEMPERATURE AND SALT RESPONSIVE PROTEIN LTI6 -RELATED"/>
    <property type="match status" value="1"/>
</dbReference>
<evidence type="ECO:0000313" key="8">
    <source>
        <dbReference type="Proteomes" id="UP000249293"/>
    </source>
</evidence>